<keyword evidence="2 9" id="KW-0547">Nucleotide-binding</keyword>
<dbReference type="Pfam" id="PF07497">
    <property type="entry name" value="Rho_RNA_bind"/>
    <property type="match status" value="1"/>
</dbReference>
<evidence type="ECO:0000256" key="6">
    <source>
        <dbReference type="ARBA" id="ARBA00022884"/>
    </source>
</evidence>
<keyword evidence="6 9" id="KW-0694">RNA-binding</keyword>
<evidence type="ECO:0000256" key="1">
    <source>
        <dbReference type="ARBA" id="ARBA00022472"/>
    </source>
</evidence>
<dbReference type="SUPFAM" id="SSF50249">
    <property type="entry name" value="Nucleic acid-binding proteins"/>
    <property type="match status" value="1"/>
</dbReference>
<proteinExistence type="inferred from homology"/>
<dbReference type="SMART" id="SM00382">
    <property type="entry name" value="AAA"/>
    <property type="match status" value="1"/>
</dbReference>
<keyword evidence="14" id="KW-1185">Reference proteome</keyword>
<feature type="domain" description="Rho RNA-BD" evidence="12">
    <location>
        <begin position="315"/>
        <end position="390"/>
    </location>
</feature>
<evidence type="ECO:0000313" key="14">
    <source>
        <dbReference type="Proteomes" id="UP000247917"/>
    </source>
</evidence>
<evidence type="ECO:0000256" key="9">
    <source>
        <dbReference type="HAMAP-Rule" id="MF_01884"/>
    </source>
</evidence>
<keyword evidence="5 9" id="KW-0067">ATP-binding</keyword>
<dbReference type="PROSITE" id="PS51856">
    <property type="entry name" value="RHO_RNA_BD"/>
    <property type="match status" value="1"/>
</dbReference>
<keyword evidence="7 9" id="KW-0805">Transcription regulation</keyword>
<keyword evidence="1 9" id="KW-0806">Transcription termination</keyword>
<keyword evidence="4 9" id="KW-0347">Helicase</keyword>
<dbReference type="EC" id="3.6.4.-" evidence="9 10"/>
<dbReference type="NCBIfam" id="TIGR00767">
    <property type="entry name" value="rho"/>
    <property type="match status" value="1"/>
</dbReference>
<dbReference type="EMBL" id="CP029812">
    <property type="protein sequence ID" value="AWU40009.1"/>
    <property type="molecule type" value="Genomic_DNA"/>
</dbReference>
<dbReference type="PANTHER" id="PTHR46425:SF1">
    <property type="entry name" value="TRANSCRIPTION TERMINATION FACTOR RHO"/>
    <property type="match status" value="1"/>
</dbReference>
<dbReference type="CDD" id="cd04459">
    <property type="entry name" value="Rho_CSD"/>
    <property type="match status" value="1"/>
</dbReference>
<evidence type="ECO:0000313" key="13">
    <source>
        <dbReference type="EMBL" id="AWU40009.1"/>
    </source>
</evidence>
<evidence type="ECO:0000259" key="12">
    <source>
        <dbReference type="PROSITE" id="PS51856"/>
    </source>
</evidence>
<sequence>MYDITELKSKKLFELQEIARSLGLKKCTQLRKNELLEKIISIFNKKKYPQMSSSKIENSLLKKGFKILKKTESKILFSENINEKNKFIPKENLKTFSKIPKENLKTFSKIPKENLKTFSKIPKENLKTFSKIPKENLKTFSKIPKENLKTFSKIPKENLKTFSKIPKENLKTFSKIPKENLKTFSKIPKENLKTFSKIPKENLKTFSKIPKENLKTFSKIPKENLKTFSKIPKENLKTFSKITKENLKTFSKNPKENLKTFSKIPEETGKYKKKFFPSWKKIDRSEFKTPISTESGFSQKSSNKYRAPEYEFEGIIISEGVLDIMQENYGFLRSSDFNYLSSPDDIYVSQSQIRLFGMKTGDTIRGEVRPPKEGEKYFPLIKILEINGRNPSFVRERDSFEHLTPLFPNEKFKLAEKNATLSTRIVDLFTPIGKGQRGMIVAPPKTGKTTLLKEIANAIAANHPEVYLIILLIDERPEEVTDMQRNVKGEVIASTFDEPAERHVKVANIVLQKAKRMVECSHDVVILLDSITRLARAYNTVSPASGKVLSGGVDANALHRPKRFFGAARNIEDGGSLSIIATAMIDTGSKMDEVIFEEFKGTGNKELQLDRKISNKRIYPAIDLVSSSTRKDDLLLDTNTLQRMWILRKHLSDMNPVEAMEFLRSRMARTKNNEEFLISMNG</sequence>
<organism evidence="13 14">
    <name type="scientific">Blattabacterium punctulatus</name>
    <dbReference type="NCBI Taxonomy" id="164514"/>
    <lineage>
        <taxon>Bacteria</taxon>
        <taxon>Pseudomonadati</taxon>
        <taxon>Bacteroidota</taxon>
        <taxon>Flavobacteriia</taxon>
        <taxon>Flavobacteriales</taxon>
        <taxon>Blattabacteriaceae</taxon>
        <taxon>Blattabacterium</taxon>
    </lineage>
</organism>
<dbReference type="SMART" id="SM00959">
    <property type="entry name" value="Rho_N"/>
    <property type="match status" value="1"/>
</dbReference>
<evidence type="ECO:0000256" key="4">
    <source>
        <dbReference type="ARBA" id="ARBA00022806"/>
    </source>
</evidence>
<dbReference type="InterPro" id="IPR036269">
    <property type="entry name" value="Rho_N_sf"/>
</dbReference>
<evidence type="ECO:0000256" key="10">
    <source>
        <dbReference type="NCBIfam" id="TIGR00767"/>
    </source>
</evidence>
<feature type="binding site" evidence="9">
    <location>
        <begin position="433"/>
        <end position="438"/>
    </location>
    <ligand>
        <name>ATP</name>
        <dbReference type="ChEBI" id="CHEBI:30616"/>
    </ligand>
</feature>
<dbReference type="Gene3D" id="3.40.50.300">
    <property type="entry name" value="P-loop containing nucleotide triphosphate hydrolases"/>
    <property type="match status" value="1"/>
</dbReference>
<keyword evidence="8 9" id="KW-0804">Transcription</keyword>
<evidence type="ECO:0000256" key="3">
    <source>
        <dbReference type="ARBA" id="ARBA00022801"/>
    </source>
</evidence>
<dbReference type="Pfam" id="PF07498">
    <property type="entry name" value="Rho_N"/>
    <property type="match status" value="1"/>
</dbReference>
<dbReference type="SUPFAM" id="SSF52540">
    <property type="entry name" value="P-loop containing nucleoside triphosphate hydrolases"/>
    <property type="match status" value="1"/>
</dbReference>
<dbReference type="InterPro" id="IPR011129">
    <property type="entry name" value="CSD"/>
</dbReference>
<dbReference type="Gene3D" id="1.10.720.10">
    <property type="match status" value="1"/>
</dbReference>
<dbReference type="SMART" id="SM00357">
    <property type="entry name" value="CSP"/>
    <property type="match status" value="1"/>
</dbReference>
<name>A0ABM6WN48_9FLAO</name>
<dbReference type="CDD" id="cd01128">
    <property type="entry name" value="rho_factor_C"/>
    <property type="match status" value="1"/>
</dbReference>
<dbReference type="NCBIfam" id="NF006886">
    <property type="entry name" value="PRK09376.1"/>
    <property type="match status" value="1"/>
</dbReference>
<comment type="caution">
    <text evidence="9">Lacks conserved residue(s) required for the propagation of feature annotation.</text>
</comment>
<comment type="similarity">
    <text evidence="9 11">Belongs to the Rho family.</text>
</comment>
<dbReference type="Gene3D" id="2.40.50.140">
    <property type="entry name" value="Nucleic acid-binding proteins"/>
    <property type="match status" value="1"/>
</dbReference>
<evidence type="ECO:0000256" key="5">
    <source>
        <dbReference type="ARBA" id="ARBA00022840"/>
    </source>
</evidence>
<evidence type="ECO:0000256" key="8">
    <source>
        <dbReference type="ARBA" id="ARBA00023163"/>
    </source>
</evidence>
<dbReference type="InterPro" id="IPR003593">
    <property type="entry name" value="AAA+_ATPase"/>
</dbReference>
<gene>
    <name evidence="9" type="primary">rho</name>
    <name evidence="13" type="ORF">DM808_02490</name>
</gene>
<dbReference type="HAMAP" id="MF_01884">
    <property type="entry name" value="Rho"/>
    <property type="match status" value="1"/>
</dbReference>
<comment type="function">
    <text evidence="9">Facilitates transcription termination by a mechanism that involves Rho binding to the nascent RNA, activation of Rho's RNA-dependent ATPase activity, and release of the mRNA from the DNA template.</text>
</comment>
<evidence type="ECO:0000256" key="11">
    <source>
        <dbReference type="PROSITE-ProRule" id="PRU01203"/>
    </source>
</evidence>
<protein>
    <recommendedName>
        <fullName evidence="9 10">Transcription termination factor Rho</fullName>
        <ecNumber evidence="9 10">3.6.4.-</ecNumber>
    </recommendedName>
    <alternativeName>
        <fullName evidence="9">ATP-dependent helicase Rho</fullName>
    </alternativeName>
</protein>
<dbReference type="Proteomes" id="UP000247917">
    <property type="component" value="Chromosome"/>
</dbReference>
<evidence type="ECO:0000256" key="2">
    <source>
        <dbReference type="ARBA" id="ARBA00022741"/>
    </source>
</evidence>
<dbReference type="SUPFAM" id="SSF68912">
    <property type="entry name" value="Rho N-terminal domain-like"/>
    <property type="match status" value="1"/>
</dbReference>
<feature type="binding site" evidence="9">
    <location>
        <begin position="445"/>
        <end position="450"/>
    </location>
    <ligand>
        <name>ATP</name>
        <dbReference type="ChEBI" id="CHEBI:30616"/>
    </ligand>
</feature>
<evidence type="ECO:0000256" key="7">
    <source>
        <dbReference type="ARBA" id="ARBA00023015"/>
    </source>
</evidence>
<feature type="binding site" evidence="9">
    <location>
        <position position="476"/>
    </location>
    <ligand>
        <name>ATP</name>
        <dbReference type="ChEBI" id="CHEBI:30616"/>
    </ligand>
</feature>
<keyword evidence="3 9" id="KW-0378">Hydrolase</keyword>
<dbReference type="PANTHER" id="PTHR46425">
    <property type="entry name" value="TRANSCRIPTION TERMINATION FACTOR RHO"/>
    <property type="match status" value="1"/>
</dbReference>
<accession>A0ABM6WN48</accession>
<dbReference type="InterPro" id="IPR000194">
    <property type="entry name" value="ATPase_F1/V1/A1_a/bsu_nucl-bd"/>
</dbReference>
<dbReference type="InterPro" id="IPR027417">
    <property type="entry name" value="P-loop_NTPase"/>
</dbReference>
<dbReference type="InterPro" id="IPR041703">
    <property type="entry name" value="Rho_factor_ATP-bd"/>
</dbReference>
<dbReference type="Pfam" id="PF00006">
    <property type="entry name" value="ATP-synt_ab"/>
    <property type="match status" value="1"/>
</dbReference>
<dbReference type="InterPro" id="IPR012340">
    <property type="entry name" value="NA-bd_OB-fold"/>
</dbReference>
<dbReference type="InterPro" id="IPR011113">
    <property type="entry name" value="Rho_RNA-bd"/>
</dbReference>
<dbReference type="InterPro" id="IPR011112">
    <property type="entry name" value="Rho-like_N"/>
</dbReference>
<reference evidence="13 14" key="1">
    <citation type="journal article" date="2018" name="Genome Biol. Evol.">
        <title>Parallel and Gradual Genome Erosion in the Blattabacterium Endosymbionts of Mastotermes darwiniensis and Cryptocercus Wood Roaches.</title>
        <authorList>
            <person name="Kinjo Y."/>
            <person name="Bourguignon T."/>
            <person name="Tong K.J."/>
            <person name="Kuwahara H."/>
            <person name="Lim S.J."/>
            <person name="Yoon K.B."/>
            <person name="Shigenobu S."/>
            <person name="Park Y.C."/>
            <person name="Nalepa C.A."/>
            <person name="Hongoh Y."/>
            <person name="Ohkuma M."/>
            <person name="Lo N."/>
            <person name="Tokuda G."/>
        </authorList>
    </citation>
    <scope>NUCLEOTIDE SEQUENCE [LARGE SCALE GENOMIC DNA]</scope>
    <source>
        <strain evidence="13 14">CPUsv</strain>
    </source>
</reference>
<dbReference type="InterPro" id="IPR004665">
    <property type="entry name" value="Term_rho"/>
</dbReference>
<comment type="subunit">
    <text evidence="9">Homohexamer. The homohexamer assembles into an open ring structure.</text>
</comment>